<dbReference type="Proteomes" id="UP000018050">
    <property type="component" value="Unassembled WGS sequence"/>
</dbReference>
<organism evidence="1 2">
    <name type="scientific">Eimeria acervulina</name>
    <name type="common">Coccidian parasite</name>
    <dbReference type="NCBI Taxonomy" id="5801"/>
    <lineage>
        <taxon>Eukaryota</taxon>
        <taxon>Sar</taxon>
        <taxon>Alveolata</taxon>
        <taxon>Apicomplexa</taxon>
        <taxon>Conoidasida</taxon>
        <taxon>Coccidia</taxon>
        <taxon>Eucoccidiorida</taxon>
        <taxon>Eimeriorina</taxon>
        <taxon>Eimeriidae</taxon>
        <taxon>Eimeria</taxon>
    </lineage>
</organism>
<protein>
    <submittedName>
        <fullName evidence="1">Uncharacterized protein</fullName>
    </submittedName>
</protein>
<accession>U6GKS2</accession>
<keyword evidence="2" id="KW-1185">Reference proteome</keyword>
<dbReference type="GeneID" id="25273697"/>
<evidence type="ECO:0000313" key="1">
    <source>
        <dbReference type="EMBL" id="CDI80826.1"/>
    </source>
</evidence>
<dbReference type="RefSeq" id="XP_013249268.1">
    <property type="nucleotide sequence ID" value="XM_013393814.1"/>
</dbReference>
<gene>
    <name evidence="1" type="ORF">EAH_00056270</name>
</gene>
<name>U6GKS2_EIMAC</name>
<dbReference type="VEuPathDB" id="ToxoDB:EAH_00056270"/>
<dbReference type="EMBL" id="HG671350">
    <property type="protein sequence ID" value="CDI80826.1"/>
    <property type="molecule type" value="Genomic_DNA"/>
</dbReference>
<sequence>MGVQAPSLQDVCCLGKLHRITVDQVDWELLQSALNAGHKTQLWKDLLKAYSGWRHRFDRDGDEEGVRQCGVCPESALLDGHGPLVDGASTQKSLGCSLPNVHIVFAVAPYPPGGRAG</sequence>
<reference evidence="1" key="1">
    <citation type="submission" date="2013-10" db="EMBL/GenBank/DDBJ databases">
        <title>Genomic analysis of the causative agents of coccidiosis in chickens.</title>
        <authorList>
            <person name="Reid A.J."/>
            <person name="Blake D."/>
            <person name="Billington K."/>
            <person name="Browne H."/>
            <person name="Dunn M."/>
            <person name="Hung S."/>
            <person name="Kawahara F."/>
            <person name="Miranda-Saavedra D."/>
            <person name="Mourier T."/>
            <person name="Nagra H."/>
            <person name="Otto T.D."/>
            <person name="Rawlings N."/>
            <person name="Sanchez A."/>
            <person name="Sanders M."/>
            <person name="Subramaniam C."/>
            <person name="Tay Y."/>
            <person name="Dear P."/>
            <person name="Doerig C."/>
            <person name="Gruber A."/>
            <person name="Parkinson J."/>
            <person name="Shirley M."/>
            <person name="Wan K.L."/>
            <person name="Berriman M."/>
            <person name="Tomley F."/>
            <person name="Pain A."/>
        </authorList>
    </citation>
    <scope>NUCLEOTIDE SEQUENCE</scope>
    <source>
        <strain evidence="1">Houghton</strain>
    </source>
</reference>
<reference evidence="1" key="2">
    <citation type="submission" date="2013-10" db="EMBL/GenBank/DDBJ databases">
        <authorList>
            <person name="Aslett M."/>
        </authorList>
    </citation>
    <scope>NUCLEOTIDE SEQUENCE</scope>
    <source>
        <strain evidence="1">Houghton</strain>
    </source>
</reference>
<proteinExistence type="predicted"/>
<evidence type="ECO:0000313" key="2">
    <source>
        <dbReference type="Proteomes" id="UP000018050"/>
    </source>
</evidence>
<dbReference type="AlphaFoldDB" id="U6GKS2"/>